<gene>
    <name evidence="1" type="ORF">OUZ56_033293</name>
</gene>
<protein>
    <submittedName>
        <fullName evidence="1">Uncharacterized protein</fullName>
    </submittedName>
</protein>
<keyword evidence="2" id="KW-1185">Reference proteome</keyword>
<accession>A0ABR0BAJ5</accession>
<evidence type="ECO:0000313" key="2">
    <source>
        <dbReference type="Proteomes" id="UP001234178"/>
    </source>
</evidence>
<reference evidence="1 2" key="1">
    <citation type="journal article" date="2023" name="Nucleic Acids Res.">
        <title>The hologenome of Daphnia magna reveals possible DNA methylation and microbiome-mediated evolution of the host genome.</title>
        <authorList>
            <person name="Chaturvedi A."/>
            <person name="Li X."/>
            <person name="Dhandapani V."/>
            <person name="Marshall H."/>
            <person name="Kissane S."/>
            <person name="Cuenca-Cambronero M."/>
            <person name="Asole G."/>
            <person name="Calvet F."/>
            <person name="Ruiz-Romero M."/>
            <person name="Marangio P."/>
            <person name="Guigo R."/>
            <person name="Rago D."/>
            <person name="Mirbahai L."/>
            <person name="Eastwood N."/>
            <person name="Colbourne J.K."/>
            <person name="Zhou J."/>
            <person name="Mallon E."/>
            <person name="Orsini L."/>
        </authorList>
    </citation>
    <scope>NUCLEOTIDE SEQUENCE [LARGE SCALE GENOMIC DNA]</scope>
    <source>
        <strain evidence="1">LRV0_1</strain>
    </source>
</reference>
<sequence length="61" mass="7312">MISESESDKSCEEEQDVARRRLDETLIEKKKQFQNLRNIKGRTVKRRDTVQQQRLTAFKES</sequence>
<name>A0ABR0BAJ5_9CRUS</name>
<proteinExistence type="predicted"/>
<organism evidence="1 2">
    <name type="scientific">Daphnia magna</name>
    <dbReference type="NCBI Taxonomy" id="35525"/>
    <lineage>
        <taxon>Eukaryota</taxon>
        <taxon>Metazoa</taxon>
        <taxon>Ecdysozoa</taxon>
        <taxon>Arthropoda</taxon>
        <taxon>Crustacea</taxon>
        <taxon>Branchiopoda</taxon>
        <taxon>Diplostraca</taxon>
        <taxon>Cladocera</taxon>
        <taxon>Anomopoda</taxon>
        <taxon>Daphniidae</taxon>
        <taxon>Daphnia</taxon>
    </lineage>
</organism>
<dbReference type="EMBL" id="JAOYFB010000046">
    <property type="protein sequence ID" value="KAK4045606.1"/>
    <property type="molecule type" value="Genomic_DNA"/>
</dbReference>
<evidence type="ECO:0000313" key="1">
    <source>
        <dbReference type="EMBL" id="KAK4045606.1"/>
    </source>
</evidence>
<dbReference type="Proteomes" id="UP001234178">
    <property type="component" value="Unassembled WGS sequence"/>
</dbReference>
<comment type="caution">
    <text evidence="1">The sequence shown here is derived from an EMBL/GenBank/DDBJ whole genome shotgun (WGS) entry which is preliminary data.</text>
</comment>